<sequence length="169" mass="18303">MTEQRNDTTAKVRAVFRSSDVMAAAYGIGHRFNASELARLMGRKPAEFCKKLNPDCDDRHLTLAEAVAVTEITGDNAILDAWAVSRGKVLVDLPIGVVSDDDLVEQVLLAQAVFGKLMQAIHDARADGFIDRIEQGQIERIGTQAAEHVMALISSTGANVRQLPTTSSK</sequence>
<name>A0AAW5REE6_AERME</name>
<evidence type="ECO:0000313" key="1">
    <source>
        <dbReference type="EMBL" id="MCV3287075.1"/>
    </source>
</evidence>
<proteinExistence type="predicted"/>
<protein>
    <submittedName>
        <fullName evidence="1">Phage regulatory CII family protein</fullName>
    </submittedName>
</protein>
<gene>
    <name evidence="1" type="ORF">LZT28_02220</name>
</gene>
<dbReference type="EMBL" id="JAJVCY010000002">
    <property type="protein sequence ID" value="MCV3287075.1"/>
    <property type="molecule type" value="Genomic_DNA"/>
</dbReference>
<accession>A0AAW5REE6</accession>
<dbReference type="Pfam" id="PF06892">
    <property type="entry name" value="Phage_CP76"/>
    <property type="match status" value="1"/>
</dbReference>
<reference evidence="1" key="1">
    <citation type="submission" date="2022-01" db="EMBL/GenBank/DDBJ databases">
        <title>Comparison of Fish pathogen Aeromonas spp.</title>
        <authorList>
            <person name="Dubey S."/>
            <person name="Sorum H."/>
            <person name="Munangandu H.M."/>
        </authorList>
    </citation>
    <scope>NUCLEOTIDE SEQUENCE</scope>
    <source>
        <strain evidence="1">SD/21-15</strain>
    </source>
</reference>
<dbReference type="AlphaFoldDB" id="A0AAW5REE6"/>
<comment type="caution">
    <text evidence="1">The sequence shown here is derived from an EMBL/GenBank/DDBJ whole genome shotgun (WGS) entry which is preliminary data.</text>
</comment>
<dbReference type="InterPro" id="IPR009679">
    <property type="entry name" value="Phage_186_CII-like"/>
</dbReference>
<dbReference type="GO" id="GO:0003677">
    <property type="term" value="F:DNA binding"/>
    <property type="evidence" value="ECO:0007669"/>
    <property type="project" value="InterPro"/>
</dbReference>
<dbReference type="Proteomes" id="UP001208651">
    <property type="component" value="Unassembled WGS sequence"/>
</dbReference>
<dbReference type="RefSeq" id="WP_033130552.1">
    <property type="nucleotide sequence ID" value="NZ_CAWMGL010000047.1"/>
</dbReference>
<organism evidence="1 2">
    <name type="scientific">Aeromonas media</name>
    <dbReference type="NCBI Taxonomy" id="651"/>
    <lineage>
        <taxon>Bacteria</taxon>
        <taxon>Pseudomonadati</taxon>
        <taxon>Pseudomonadota</taxon>
        <taxon>Gammaproteobacteria</taxon>
        <taxon>Aeromonadales</taxon>
        <taxon>Aeromonadaceae</taxon>
        <taxon>Aeromonas</taxon>
    </lineage>
</organism>
<evidence type="ECO:0000313" key="2">
    <source>
        <dbReference type="Proteomes" id="UP001208651"/>
    </source>
</evidence>